<protein>
    <submittedName>
        <fullName evidence="1">Uncharacterized protein</fullName>
    </submittedName>
</protein>
<name>A0A7G1HT54_9BACT</name>
<evidence type="ECO:0000313" key="2">
    <source>
        <dbReference type="Proteomes" id="UP000594042"/>
    </source>
</evidence>
<keyword evidence="2" id="KW-1185">Reference proteome</keyword>
<accession>A0A7G1HT54</accession>
<dbReference type="Proteomes" id="UP000594042">
    <property type="component" value="Chromosome"/>
</dbReference>
<sequence length="141" mass="15830">MGQELPNMVADRPITGKCTLRPAVPDFLLELGVVLLEQLQQSFLLDADTEIGVFEFGGGNITVRLHQFLVAAVYLHTDFIYRKIDSLRFDALARSTVVLHVPQAWGNVHLATELFNFAVHRDTAHQRQVAVRLLAAFLHVK</sequence>
<dbReference type="AlphaFoldDB" id="A0A7G1HT54"/>
<dbReference type="KEGG" id="copr:Cop2CBH44_05560"/>
<gene>
    <name evidence="1" type="ORF">Cop2CBH44_05560</name>
</gene>
<reference evidence="2" key="1">
    <citation type="submission" date="2020-07" db="EMBL/GenBank/DDBJ databases">
        <title>Complete genome sequencing of Coprobacter sp. strain 2CBH44.</title>
        <authorList>
            <person name="Sakamoto M."/>
            <person name="Murakami T."/>
            <person name="Mori H."/>
        </authorList>
    </citation>
    <scope>NUCLEOTIDE SEQUENCE [LARGE SCALE GENOMIC DNA]</scope>
    <source>
        <strain evidence="2">2CBH44</strain>
    </source>
</reference>
<dbReference type="EMBL" id="AP023322">
    <property type="protein sequence ID" value="BCI62203.1"/>
    <property type="molecule type" value="Genomic_DNA"/>
</dbReference>
<evidence type="ECO:0000313" key="1">
    <source>
        <dbReference type="EMBL" id="BCI62203.1"/>
    </source>
</evidence>
<organism evidence="1 2">
    <name type="scientific">Coprobacter secundus subsp. similis</name>
    <dbReference type="NCBI Taxonomy" id="2751153"/>
    <lineage>
        <taxon>Bacteria</taxon>
        <taxon>Pseudomonadati</taxon>
        <taxon>Bacteroidota</taxon>
        <taxon>Bacteroidia</taxon>
        <taxon>Bacteroidales</taxon>
        <taxon>Barnesiellaceae</taxon>
        <taxon>Coprobacter</taxon>
    </lineage>
</organism>
<proteinExistence type="predicted"/>